<sequence length="1152" mass="129072">MAKMQNWLVVTFGGSGDPEQPDAVEICYLTSDYLHDRFFPKGLDNFKSLMEEVKQMVEKADPGFVFQRRAAASTVPMLPLANETVEVFLNPWHLSFDPAMSLKGKSKMVHVLRCVNDFLEKPYNSVENPIHVFFPKSMCSEGDGLEPFSVGHGIGFAKSLAIKAILLGVYEIKNELSDPEFRALIPSIKPLFGFRCTYKTAGDERTDRFQCLQDKFSEAARPRPDCIQVANLLLAQARADGMQWDEACKVLIPMFNQGSQSEVKQLTDMEVCIVKVLPTLDEDTFSAIDYHWQQTLIKNSALPYKVLGNDFFFNGSKPRQDNELWRCILAPDNRKRHWFVKRKIQYFQFRVADAKRLKKKVNLTTASSSFRDKLENDAAWAVAAIFSHFLQQWEGLLTKSGMIRLQEKFCRGYLDTELQEKYRMLNPTLAPSSFRFLTEVGYQGATIDSKEDMEAKANSDLEKAELAKAKARLAKEQFLWKSFQGKVEDFKLQGLGLKQEQLDQERAKQRAAIENYADTFFPLRDLAEVSHGGTFAEASINRFCNDQGLPMEPVYKIYWLNSSVLGYDSVAGVKAAVQEYASQIAACPETSCMLVAAPTCGSWGNEYNEAAIAEATKQISDTLHEPECRLIVREVVLIFDQGTIQQQSRRPAMHKFFMAVSDQMHADKVLSHFTQSQLWVRQLAVGKDKVPMQPIKNMVDPRRNFAAAGGSTDISKQARRKQWLSGWPVVAAFHDALWPGMPVTQRSVAAWIDVFAFDHSLPEALMRRADTSGTPHQLYVGLLWAEMNSRDSTAVDQPNRKQKEHAKIAKWLRNQICRKLHLVCTENVLKIEGWVPVSTYQESRTSPTFSESDFTMTYPAASNSLPLRDTALDLLESKIQSPEARAEWDAAVAEHNAEWNPSGVPHRSDVKRPAESGAEGATPAKKAKVLEAEKDGPQTVEELASQHGKLVEVPVGSAKLFFDKNGAVWALASDAECELNDDGPLNNLKLFHWQEATAAASKSKVFPMVFKNDLDVACFTTDSKGPEKRKALRSWLHGLEADGKDLDQAGDTTGRVYDVSSTESCNFVPANTPRKIGGKAPPDWDDAGSFCVMGQLDKSDPETKKHQLGNLELVDRWQLSDTEQGVQCVPVKPGLFPSQPLSLKKGVLARLA</sequence>
<dbReference type="Proteomes" id="UP001642484">
    <property type="component" value="Unassembled WGS sequence"/>
</dbReference>
<protein>
    <recommendedName>
        <fullName evidence="4">Macro domain-containing protein</fullName>
    </recommendedName>
</protein>
<feature type="region of interest" description="Disordered" evidence="1">
    <location>
        <begin position="897"/>
        <end position="927"/>
    </location>
</feature>
<organism evidence="2 3">
    <name type="scientific">Durusdinium trenchii</name>
    <dbReference type="NCBI Taxonomy" id="1381693"/>
    <lineage>
        <taxon>Eukaryota</taxon>
        <taxon>Sar</taxon>
        <taxon>Alveolata</taxon>
        <taxon>Dinophyceae</taxon>
        <taxon>Suessiales</taxon>
        <taxon>Symbiodiniaceae</taxon>
        <taxon>Durusdinium</taxon>
    </lineage>
</organism>
<dbReference type="EMBL" id="CAXAMN010025433">
    <property type="protein sequence ID" value="CAK9095118.1"/>
    <property type="molecule type" value="Genomic_DNA"/>
</dbReference>
<evidence type="ECO:0000313" key="3">
    <source>
        <dbReference type="Proteomes" id="UP001642484"/>
    </source>
</evidence>
<evidence type="ECO:0000256" key="1">
    <source>
        <dbReference type="SAM" id="MobiDB-lite"/>
    </source>
</evidence>
<comment type="caution">
    <text evidence="2">The sequence shown here is derived from an EMBL/GenBank/DDBJ whole genome shotgun (WGS) entry which is preliminary data.</text>
</comment>
<evidence type="ECO:0000313" key="2">
    <source>
        <dbReference type="EMBL" id="CAK9095118.1"/>
    </source>
</evidence>
<proteinExistence type="predicted"/>
<reference evidence="2 3" key="1">
    <citation type="submission" date="2024-02" db="EMBL/GenBank/DDBJ databases">
        <authorList>
            <person name="Chen Y."/>
            <person name="Shah S."/>
            <person name="Dougan E. K."/>
            <person name="Thang M."/>
            <person name="Chan C."/>
        </authorList>
    </citation>
    <scope>NUCLEOTIDE SEQUENCE [LARGE SCALE GENOMIC DNA]</scope>
</reference>
<accession>A0ABP0R3E6</accession>
<evidence type="ECO:0008006" key="4">
    <source>
        <dbReference type="Google" id="ProtNLM"/>
    </source>
</evidence>
<keyword evidence="3" id="KW-1185">Reference proteome</keyword>
<name>A0ABP0R3E6_9DINO</name>
<gene>
    <name evidence="2" type="ORF">CCMP2556_LOCUS45328</name>
</gene>